<dbReference type="OrthoDB" id="1079385at2"/>
<evidence type="ECO:0008006" key="4">
    <source>
        <dbReference type="Google" id="ProtNLM"/>
    </source>
</evidence>
<dbReference type="GO" id="GO:0003676">
    <property type="term" value="F:nucleic acid binding"/>
    <property type="evidence" value="ECO:0007669"/>
    <property type="project" value="InterPro"/>
</dbReference>
<dbReference type="RefSeq" id="WP_132709581.1">
    <property type="nucleotide sequence ID" value="NZ_JACIGF010000018.1"/>
</dbReference>
<dbReference type="EMBL" id="SLXO01000018">
    <property type="protein sequence ID" value="TCP29694.1"/>
    <property type="molecule type" value="Genomic_DNA"/>
</dbReference>
<proteinExistence type="predicted"/>
<feature type="region of interest" description="Disordered" evidence="1">
    <location>
        <begin position="1"/>
        <end position="21"/>
    </location>
</feature>
<gene>
    <name evidence="2" type="ORF">EV659_1184</name>
</gene>
<keyword evidence="3" id="KW-1185">Reference proteome</keyword>
<dbReference type="Proteomes" id="UP000295399">
    <property type="component" value="Unassembled WGS sequence"/>
</dbReference>
<protein>
    <recommendedName>
        <fullName evidence="4">Methyltransferase family protein</fullName>
    </recommendedName>
</protein>
<evidence type="ECO:0000256" key="1">
    <source>
        <dbReference type="SAM" id="MobiDB-lite"/>
    </source>
</evidence>
<dbReference type="InterPro" id="IPR002052">
    <property type="entry name" value="DNA_methylase_N6_adenine_CS"/>
</dbReference>
<dbReference type="GO" id="GO:0032259">
    <property type="term" value="P:methylation"/>
    <property type="evidence" value="ECO:0007669"/>
    <property type="project" value="InterPro"/>
</dbReference>
<dbReference type="AlphaFoldDB" id="A0A4R2P6C2"/>
<dbReference type="SUPFAM" id="SSF53335">
    <property type="entry name" value="S-adenosyl-L-methionine-dependent methyltransferases"/>
    <property type="match status" value="1"/>
</dbReference>
<name>A0A4R2P6C2_RHOSA</name>
<evidence type="ECO:0000313" key="2">
    <source>
        <dbReference type="EMBL" id="TCP29694.1"/>
    </source>
</evidence>
<organism evidence="2 3">
    <name type="scientific">Rhodothalassium salexigens DSM 2132</name>
    <dbReference type="NCBI Taxonomy" id="1188247"/>
    <lineage>
        <taxon>Bacteria</taxon>
        <taxon>Pseudomonadati</taxon>
        <taxon>Pseudomonadota</taxon>
        <taxon>Alphaproteobacteria</taxon>
        <taxon>Rhodothalassiales</taxon>
        <taxon>Rhodothalassiaceae</taxon>
        <taxon>Rhodothalassium</taxon>
    </lineage>
</organism>
<comment type="caution">
    <text evidence="2">The sequence shown here is derived from an EMBL/GenBank/DDBJ whole genome shotgun (WGS) entry which is preliminary data.</text>
</comment>
<dbReference type="InterPro" id="IPR029063">
    <property type="entry name" value="SAM-dependent_MTases_sf"/>
</dbReference>
<dbReference type="InParanoid" id="A0A4R2P6C2"/>
<reference evidence="2 3" key="1">
    <citation type="submission" date="2019-03" db="EMBL/GenBank/DDBJ databases">
        <title>Genomic Encyclopedia of Type Strains, Phase IV (KMG-IV): sequencing the most valuable type-strain genomes for metagenomic binning, comparative biology and taxonomic classification.</title>
        <authorList>
            <person name="Goeker M."/>
        </authorList>
    </citation>
    <scope>NUCLEOTIDE SEQUENCE [LARGE SCALE GENOMIC DNA]</scope>
    <source>
        <strain evidence="2 3">DSM 2132</strain>
    </source>
</reference>
<dbReference type="GO" id="GO:0008168">
    <property type="term" value="F:methyltransferase activity"/>
    <property type="evidence" value="ECO:0007669"/>
    <property type="project" value="InterPro"/>
</dbReference>
<dbReference type="Gene3D" id="3.40.50.150">
    <property type="entry name" value="Vaccinia Virus protein VP39"/>
    <property type="match status" value="1"/>
</dbReference>
<accession>A0A4R2P6C2</accession>
<dbReference type="PROSITE" id="PS00092">
    <property type="entry name" value="N6_MTASE"/>
    <property type="match status" value="1"/>
</dbReference>
<sequence>MTGHLTIPAPSGTETGAGRADRMAEGRLGGYARSADDWYIEPAWLVQGLVDRLPLPGRLWDPWCGWGMVPRILRLNGLQCRATDVAPRGYERAWRCHDFFRDAPPEGIDTIIGNPPFGDPDSGGRRRDWTRLAVERGMSIARHRVVIVQKLAWLEGGARFHWFRDLPPARVIIAASRASMPPGSEMVARLERDLWDTAQGGKVAYAWFVFEHGHRGPPAIDWIPPWDRRRQRFATGAGE</sequence>
<evidence type="ECO:0000313" key="3">
    <source>
        <dbReference type="Proteomes" id="UP000295399"/>
    </source>
</evidence>